<accession>A0ABT6FIZ1</accession>
<dbReference type="Gene3D" id="1.10.150.20">
    <property type="entry name" value="5' to 3' exonuclease, C-terminal subdomain"/>
    <property type="match status" value="2"/>
</dbReference>
<feature type="repeat" description="TPR" evidence="3">
    <location>
        <begin position="239"/>
        <end position="272"/>
    </location>
</feature>
<reference evidence="5 6" key="1">
    <citation type="submission" date="2023-03" db="EMBL/GenBank/DDBJ databases">
        <title>Paludisphaera mucosa sp. nov. a novel planctomycete from northern fen.</title>
        <authorList>
            <person name="Ivanova A."/>
        </authorList>
    </citation>
    <scope>NUCLEOTIDE SEQUENCE [LARGE SCALE GENOMIC DNA]</scope>
    <source>
        <strain evidence="5 6">Pla2</strain>
    </source>
</reference>
<dbReference type="SUPFAM" id="SSF47789">
    <property type="entry name" value="C-terminal domain of RNA polymerase alpha subunit"/>
    <property type="match status" value="2"/>
</dbReference>
<evidence type="ECO:0000256" key="2">
    <source>
        <dbReference type="ARBA" id="ARBA00022803"/>
    </source>
</evidence>
<evidence type="ECO:0000313" key="5">
    <source>
        <dbReference type="EMBL" id="MDG3007517.1"/>
    </source>
</evidence>
<dbReference type="InterPro" id="IPR011990">
    <property type="entry name" value="TPR-like_helical_dom_sf"/>
</dbReference>
<feature type="repeat" description="TPR" evidence="3">
    <location>
        <begin position="171"/>
        <end position="204"/>
    </location>
</feature>
<dbReference type="InterPro" id="IPR051685">
    <property type="entry name" value="Ycf3/AcsC/BcsC/TPR_MFPF"/>
</dbReference>
<evidence type="ECO:0000256" key="1">
    <source>
        <dbReference type="ARBA" id="ARBA00022737"/>
    </source>
</evidence>
<comment type="caution">
    <text evidence="5">The sequence shown here is derived from an EMBL/GenBank/DDBJ whole genome shotgun (WGS) entry which is preliminary data.</text>
</comment>
<dbReference type="PANTHER" id="PTHR44943">
    <property type="entry name" value="CELLULOSE SYNTHASE OPERON PROTEIN C"/>
    <property type="match status" value="1"/>
</dbReference>
<keyword evidence="2 3" id="KW-0802">TPR repeat</keyword>
<name>A0ABT6FIZ1_9BACT</name>
<sequence length="463" mass="51486">MTEMMTTDVRAIMDRTPFDVSAVADLREVLNRDPSRYRTLRDAVATIRDREKKQASNTPEAHLRLGVGEVLLGRYAAGLDNLKRAGDLGMALYFQGLAFENLQKYREAAEAFAKSAKLGYDAKNSELRRAGSLRRLGQMDVANGKSEEAAGKLEEAKKILHGLEKSVGSSAEFHFQQGAILAAEGELELAAGELEKALNLDRDHNGALFELAYINDLYGNDEAAVDFYKRCTERPPVPLAAWINLGVLYEDEMKFRDAEQCYRHVLEYEPNHPRARLFVKDCQASKGMYYDEEAEKGYTVLKQLLEIPVTDFELSVRSRNCLRKMNIRTLGDLTRTTEAALLASKNFGETSLAEIKEMMRSKGVRLGMALEGAERGGPGGVDHRAEPPQEVSPELQAMLGKPISELSLSVRARKCMSKLNLQTVGDLTKRSGDDLLECKNFGVTSLNEVRDKLSALGLKLKND</sequence>
<feature type="domain" description="RNA polymerase alpha subunit C-terminal" evidence="4">
    <location>
        <begin position="302"/>
        <end position="359"/>
    </location>
</feature>
<dbReference type="Gene3D" id="1.25.40.10">
    <property type="entry name" value="Tetratricopeptide repeat domain"/>
    <property type="match status" value="2"/>
</dbReference>
<dbReference type="PANTHER" id="PTHR44943:SF8">
    <property type="entry name" value="TPR REPEAT-CONTAINING PROTEIN MJ0263"/>
    <property type="match status" value="1"/>
</dbReference>
<dbReference type="Pfam" id="PF03118">
    <property type="entry name" value="RNA_pol_A_CTD"/>
    <property type="match status" value="2"/>
</dbReference>
<dbReference type="InterPro" id="IPR019734">
    <property type="entry name" value="TPR_rpt"/>
</dbReference>
<keyword evidence="5" id="KW-0804">Transcription</keyword>
<dbReference type="InterPro" id="IPR011260">
    <property type="entry name" value="RNAP_asu_C"/>
</dbReference>
<keyword evidence="5" id="KW-0240">DNA-directed RNA polymerase</keyword>
<organism evidence="5 6">
    <name type="scientific">Paludisphaera mucosa</name>
    <dbReference type="NCBI Taxonomy" id="3030827"/>
    <lineage>
        <taxon>Bacteria</taxon>
        <taxon>Pseudomonadati</taxon>
        <taxon>Planctomycetota</taxon>
        <taxon>Planctomycetia</taxon>
        <taxon>Isosphaerales</taxon>
        <taxon>Isosphaeraceae</taxon>
        <taxon>Paludisphaera</taxon>
    </lineage>
</organism>
<dbReference type="Pfam" id="PF13432">
    <property type="entry name" value="TPR_16"/>
    <property type="match status" value="1"/>
</dbReference>
<evidence type="ECO:0000313" key="6">
    <source>
        <dbReference type="Proteomes" id="UP001216907"/>
    </source>
</evidence>
<evidence type="ECO:0000256" key="3">
    <source>
        <dbReference type="PROSITE-ProRule" id="PRU00339"/>
    </source>
</evidence>
<feature type="domain" description="RNA polymerase alpha subunit C-terminal" evidence="4">
    <location>
        <begin position="394"/>
        <end position="454"/>
    </location>
</feature>
<dbReference type="Pfam" id="PF13181">
    <property type="entry name" value="TPR_8"/>
    <property type="match status" value="1"/>
</dbReference>
<keyword evidence="1" id="KW-0677">Repeat</keyword>
<proteinExistence type="predicted"/>
<evidence type="ECO:0000259" key="4">
    <source>
        <dbReference type="Pfam" id="PF03118"/>
    </source>
</evidence>
<dbReference type="SMART" id="SM00028">
    <property type="entry name" value="TPR"/>
    <property type="match status" value="4"/>
</dbReference>
<dbReference type="EMBL" id="JARRAG010000002">
    <property type="protein sequence ID" value="MDG3007517.1"/>
    <property type="molecule type" value="Genomic_DNA"/>
</dbReference>
<dbReference type="Proteomes" id="UP001216907">
    <property type="component" value="Unassembled WGS sequence"/>
</dbReference>
<dbReference type="GO" id="GO:0000428">
    <property type="term" value="C:DNA-directed RNA polymerase complex"/>
    <property type="evidence" value="ECO:0007669"/>
    <property type="project" value="UniProtKB-KW"/>
</dbReference>
<protein>
    <submittedName>
        <fullName evidence="5">DNA-directed RNA polymerase subunit alpha C-terminal domain-containing protein</fullName>
    </submittedName>
</protein>
<dbReference type="SUPFAM" id="SSF48452">
    <property type="entry name" value="TPR-like"/>
    <property type="match status" value="2"/>
</dbReference>
<dbReference type="RefSeq" id="WP_277863795.1">
    <property type="nucleotide sequence ID" value="NZ_JARRAG010000002.1"/>
</dbReference>
<dbReference type="PROSITE" id="PS50005">
    <property type="entry name" value="TPR"/>
    <property type="match status" value="2"/>
</dbReference>
<gene>
    <name evidence="5" type="ORF">PZE19_27460</name>
</gene>
<keyword evidence="6" id="KW-1185">Reference proteome</keyword>